<dbReference type="STRING" id="5486.A0A367XXR5"/>
<comment type="caution">
    <text evidence="2">The sequence shown here is derived from an EMBL/GenBank/DDBJ whole genome shotgun (WGS) entry which is preliminary data.</text>
</comment>
<evidence type="ECO:0000313" key="2">
    <source>
        <dbReference type="EMBL" id="RCK58050.1"/>
    </source>
</evidence>
<dbReference type="AlphaFoldDB" id="A0A367XXR5"/>
<gene>
    <name evidence="2" type="ORF">Cantr_06934</name>
</gene>
<proteinExistence type="predicted"/>
<dbReference type="EMBL" id="QLNQ01000028">
    <property type="protein sequence ID" value="RCK58050.1"/>
    <property type="molecule type" value="Genomic_DNA"/>
</dbReference>
<sequence>MTTSYVVLSDDEDGVALPPPPPVLPPLQKSSQPELTDTDEDIPSTGMAMTSATATFRQTSTTSVSNNLTSFKPASRKSSMLPPEEEIIVVDSDGEDSEDMKDSTDVKDLFNLVQDFVTKPIASSPVKVASQKNDDTLNDSIVDSSFHFLVDGAYLRGDPLLLLHTCNRRHSQPAPSTTILAQPVKRSKSTQNPPDDKPAKRAKRSKTTDIITHLPKIDDYQYTQQDLKNANRVTRKKEEIYEEMKLHVSSAVYSLFANDMTNFKMELVQTDYELPIMFWKRNITAMYDKERDIFIPCHQQKLMEKTLVMYYLGPEFLRS</sequence>
<keyword evidence="3" id="KW-1185">Reference proteome</keyword>
<feature type="region of interest" description="Disordered" evidence="1">
    <location>
        <begin position="1"/>
        <end position="45"/>
    </location>
</feature>
<organism evidence="2 3">
    <name type="scientific">Candida viswanathii</name>
    <dbReference type="NCBI Taxonomy" id="5486"/>
    <lineage>
        <taxon>Eukaryota</taxon>
        <taxon>Fungi</taxon>
        <taxon>Dikarya</taxon>
        <taxon>Ascomycota</taxon>
        <taxon>Saccharomycotina</taxon>
        <taxon>Pichiomycetes</taxon>
        <taxon>Debaryomycetaceae</taxon>
        <taxon>Candida/Lodderomyces clade</taxon>
        <taxon>Candida</taxon>
    </lineage>
</organism>
<name>A0A367XXR5_9ASCO</name>
<evidence type="ECO:0000256" key="1">
    <source>
        <dbReference type="SAM" id="MobiDB-lite"/>
    </source>
</evidence>
<accession>A0A367XXR5</accession>
<protein>
    <submittedName>
        <fullName evidence="2">Uncharacterized protein</fullName>
    </submittedName>
</protein>
<feature type="region of interest" description="Disordered" evidence="1">
    <location>
        <begin position="170"/>
        <end position="207"/>
    </location>
</feature>
<evidence type="ECO:0000313" key="3">
    <source>
        <dbReference type="Proteomes" id="UP000253472"/>
    </source>
</evidence>
<reference evidence="2 3" key="1">
    <citation type="submission" date="2018-06" db="EMBL/GenBank/DDBJ databases">
        <title>Whole genome sequencing of Candida tropicalis (genome annotated by CSBL at Korea University).</title>
        <authorList>
            <person name="Ahn J."/>
        </authorList>
    </citation>
    <scope>NUCLEOTIDE SEQUENCE [LARGE SCALE GENOMIC DNA]</scope>
    <source>
        <strain evidence="2 3">ATCC 20962</strain>
    </source>
</reference>
<dbReference type="Proteomes" id="UP000253472">
    <property type="component" value="Unassembled WGS sequence"/>
</dbReference>
<dbReference type="OrthoDB" id="343092at2759"/>